<keyword evidence="2" id="KW-0677">Repeat</keyword>
<evidence type="ECO:0000256" key="2">
    <source>
        <dbReference type="ARBA" id="ARBA00022737"/>
    </source>
</evidence>
<dbReference type="SMART" id="SM00054">
    <property type="entry name" value="EFh"/>
    <property type="match status" value="12"/>
</dbReference>
<dbReference type="Gene3D" id="1.10.238.10">
    <property type="entry name" value="EF-hand"/>
    <property type="match status" value="6"/>
</dbReference>
<dbReference type="RefSeq" id="XP_024580427.1">
    <property type="nucleotide sequence ID" value="XM_024730118.1"/>
</dbReference>
<feature type="compositionally biased region" description="Polar residues" evidence="4">
    <location>
        <begin position="789"/>
        <end position="804"/>
    </location>
</feature>
<dbReference type="PROSITE" id="PS50222">
    <property type="entry name" value="EF_HAND_2"/>
    <property type="match status" value="10"/>
</dbReference>
<feature type="region of interest" description="Disordered" evidence="4">
    <location>
        <begin position="761"/>
        <end position="804"/>
    </location>
</feature>
<feature type="domain" description="EF-hand" evidence="5">
    <location>
        <begin position="824"/>
        <end position="859"/>
    </location>
</feature>
<evidence type="ECO:0000256" key="4">
    <source>
        <dbReference type="SAM" id="MobiDB-lite"/>
    </source>
</evidence>
<dbReference type="GO" id="GO:0005509">
    <property type="term" value="F:calcium ion binding"/>
    <property type="evidence" value="ECO:0007669"/>
    <property type="project" value="InterPro"/>
</dbReference>
<dbReference type="PANTHER" id="PTHR34524:SF6">
    <property type="entry name" value="CALCYPHOSINE LIKE"/>
    <property type="match status" value="1"/>
</dbReference>
<feature type="domain" description="EF-hand" evidence="5">
    <location>
        <begin position="311"/>
        <end position="346"/>
    </location>
</feature>
<dbReference type="CDD" id="cd00051">
    <property type="entry name" value="EFh"/>
    <property type="match status" value="4"/>
</dbReference>
<sequence>MLRSQLSQSTVMTSASEKLQAGSTPTHARDLHRKLLERVLLRSDTKSVKDVFRRYDRERAGVLTLQQFRALVRDHDFSDTDADLLLHHLDVQEQSVSFHAFMGEELLSVEQNYSSRKSNSPKKVQQLAQFPEQKKVLSNKKANKVAVHSDTLAVQDPMEAIRTKLRQRVMGHDKSIREIFMEYDSDGSGFLDYEEFDRFMAKYGFAPSETKIIIDYLDRDHSGTVDYDEFASGLLFYRPPLPISIAPAQTVALPLSLTTIENAQKMQRQIGLDLSRRDDKKICKEADIQQILETVQNKFKDVFRRSKQPTDGFVELRAEFDRFDVDGSKSLDHQEFGALLIGIGIKLKVAELSALLQVIDPDGEEKIQFYTIKRLLCFQEPSNRGLEQQQSGPMKFDSENIVKSANYVCEGVEEQEKDRLRRLQYENSVGIDRKINIMNENLDGDKRAVTNYSRFAQEFSDQVEPSVDLPPRSQAFNGLYNFHENGKADLNDIRQHLNGYDSKKIDAVDSLHVQTKFDENGAISLQEATHGFAQTEKPSRTPDSDEVAISKKLKDYLGQAKLNEFGRMMQGSTNNINGRTEDKDDINSGSFEESTRVYDLSRGSAHKTTSLRQSPDRRTEGIGLDDSRLDKKMRQTLQVSPNINKMGRLAAQQDQEMQFMERVLERHHSIESAFREFDPDVQNKLNFEQVGAFMARYGMTDKEHISMLLKRLDINNSGTIKLQDFLSVFDVRRLALIEGESTRHEEKNLKGLAQNEGKITKSGARDGKYQKNGENRVSPHVIKRGAKLGTTSNPSASDTKATNRSANVARLRKLEEKWIRRALARHELLSSVFDIADHDKDGKITRDEFRKLMNLYGVQDEEDVVALMKKLGVDGDGCINYKDFAKTFNETRVANFTASTPEVIISPTASPIDTKHAQGARLQGLQIKWIKRVLSCHDSIESAFYQYDKDGSGELNHEEFHYFMTRYGIVRNEDISALIRRLDTDGSGTISLKEFSLIFNSLRVSSGMTNEGMRTIAAGLEEITDPEEIESILEIERELAQRMAHQTRDLRLAFRKIDTNGNGLLEYKEFRTVLKLYRLPEMEIRKVIRHLDRNVSGFIDYKQFVAGFSAFKENGSSVPAAQKKKVKLRSPQKG</sequence>
<feature type="domain" description="EF-hand" evidence="5">
    <location>
        <begin position="213"/>
        <end position="240"/>
    </location>
</feature>
<protein>
    <submittedName>
        <fullName evidence="6">Calmodulin and related proteins (EF-Hand superfamily)</fullName>
    </submittedName>
</protein>
<dbReference type="AlphaFoldDB" id="A0A0P1AR25"/>
<name>A0A0P1AR25_PLAHL</name>
<dbReference type="Proteomes" id="UP000054928">
    <property type="component" value="Unassembled WGS sequence"/>
</dbReference>
<dbReference type="InterPro" id="IPR018247">
    <property type="entry name" value="EF_Hand_1_Ca_BS"/>
</dbReference>
<dbReference type="SUPFAM" id="SSF47473">
    <property type="entry name" value="EF-hand"/>
    <property type="match status" value="5"/>
</dbReference>
<dbReference type="EMBL" id="CCYD01000810">
    <property type="protein sequence ID" value="CEG44058.1"/>
    <property type="molecule type" value="Genomic_DNA"/>
</dbReference>
<dbReference type="GeneID" id="36409383"/>
<evidence type="ECO:0000313" key="6">
    <source>
        <dbReference type="EMBL" id="CEG44058.1"/>
    </source>
</evidence>
<feature type="domain" description="EF-hand" evidence="5">
    <location>
        <begin position="171"/>
        <end position="206"/>
    </location>
</feature>
<feature type="compositionally biased region" description="Basic and acidic residues" evidence="4">
    <location>
        <begin position="763"/>
        <end position="774"/>
    </location>
</feature>
<feature type="domain" description="EF-hand" evidence="5">
    <location>
        <begin position="43"/>
        <end position="78"/>
    </location>
</feature>
<dbReference type="InterPro" id="IPR011992">
    <property type="entry name" value="EF-hand-dom_pair"/>
</dbReference>
<dbReference type="OrthoDB" id="26525at2759"/>
<accession>A0A0P1AR25</accession>
<keyword evidence="1" id="KW-0479">Metal-binding</keyword>
<feature type="compositionally biased region" description="Basic and acidic residues" evidence="4">
    <location>
        <begin position="614"/>
        <end position="626"/>
    </location>
</feature>
<dbReference type="OMA" id="NIRPMTQ"/>
<feature type="domain" description="EF-hand" evidence="5">
    <location>
        <begin position="935"/>
        <end position="969"/>
    </location>
</feature>
<feature type="domain" description="EF-hand" evidence="5">
    <location>
        <begin position="1045"/>
        <end position="1080"/>
    </location>
</feature>
<dbReference type="InterPro" id="IPR051581">
    <property type="entry name" value="Ca-bind"/>
</dbReference>
<keyword evidence="7" id="KW-1185">Reference proteome</keyword>
<dbReference type="STRING" id="4781.A0A0P1AR25"/>
<organism evidence="6 7">
    <name type="scientific">Plasmopara halstedii</name>
    <name type="common">Downy mildew of sunflower</name>
    <dbReference type="NCBI Taxonomy" id="4781"/>
    <lineage>
        <taxon>Eukaryota</taxon>
        <taxon>Sar</taxon>
        <taxon>Stramenopiles</taxon>
        <taxon>Oomycota</taxon>
        <taxon>Peronosporomycetes</taxon>
        <taxon>Peronosporales</taxon>
        <taxon>Peronosporaceae</taxon>
        <taxon>Plasmopara</taxon>
    </lineage>
</organism>
<feature type="domain" description="EF-hand" evidence="5">
    <location>
        <begin position="1081"/>
        <end position="1114"/>
    </location>
</feature>
<proteinExistence type="predicted"/>
<feature type="domain" description="EF-hand" evidence="5">
    <location>
        <begin position="665"/>
        <end position="700"/>
    </location>
</feature>
<evidence type="ECO:0000259" key="5">
    <source>
        <dbReference type="PROSITE" id="PS50222"/>
    </source>
</evidence>
<keyword evidence="3" id="KW-0106">Calcium</keyword>
<evidence type="ECO:0000313" key="7">
    <source>
        <dbReference type="Proteomes" id="UP000054928"/>
    </source>
</evidence>
<dbReference type="PANTHER" id="PTHR34524">
    <property type="entry name" value="CALCYPHOSIN"/>
    <property type="match status" value="1"/>
</dbReference>
<feature type="compositionally biased region" description="Polar residues" evidence="4">
    <location>
        <begin position="1"/>
        <end position="26"/>
    </location>
</feature>
<feature type="domain" description="EF-hand" evidence="5">
    <location>
        <begin position="970"/>
        <end position="1005"/>
    </location>
</feature>
<dbReference type="InterPro" id="IPR002048">
    <property type="entry name" value="EF_hand_dom"/>
</dbReference>
<evidence type="ECO:0000256" key="3">
    <source>
        <dbReference type="ARBA" id="ARBA00022837"/>
    </source>
</evidence>
<reference evidence="7" key="1">
    <citation type="submission" date="2014-09" db="EMBL/GenBank/DDBJ databases">
        <authorList>
            <person name="Sharma Rahul"/>
            <person name="Thines Marco"/>
        </authorList>
    </citation>
    <scope>NUCLEOTIDE SEQUENCE [LARGE SCALE GENOMIC DNA]</scope>
</reference>
<feature type="region of interest" description="Disordered" evidence="4">
    <location>
        <begin position="1"/>
        <end position="28"/>
    </location>
</feature>
<evidence type="ECO:0000256" key="1">
    <source>
        <dbReference type="ARBA" id="ARBA00022723"/>
    </source>
</evidence>
<dbReference type="Pfam" id="PF13499">
    <property type="entry name" value="EF-hand_7"/>
    <property type="match status" value="5"/>
</dbReference>
<feature type="region of interest" description="Disordered" evidence="4">
    <location>
        <begin position="569"/>
        <end position="626"/>
    </location>
</feature>
<dbReference type="PROSITE" id="PS00018">
    <property type="entry name" value="EF_HAND_1"/>
    <property type="match status" value="6"/>
</dbReference>